<proteinExistence type="predicted"/>
<organism evidence="1 2">
    <name type="scientific">Bradyrhizobium erythrophlei</name>
    <dbReference type="NCBI Taxonomy" id="1437360"/>
    <lineage>
        <taxon>Bacteria</taxon>
        <taxon>Pseudomonadati</taxon>
        <taxon>Pseudomonadota</taxon>
        <taxon>Alphaproteobacteria</taxon>
        <taxon>Hyphomicrobiales</taxon>
        <taxon>Nitrobacteraceae</taxon>
        <taxon>Bradyrhizobium</taxon>
    </lineage>
</organism>
<dbReference type="EMBL" id="FNTH01000001">
    <property type="protein sequence ID" value="SEC00520.1"/>
    <property type="molecule type" value="Genomic_DNA"/>
</dbReference>
<dbReference type="AlphaFoldDB" id="A0A1H4NZ94"/>
<evidence type="ECO:0000313" key="2">
    <source>
        <dbReference type="Proteomes" id="UP000198992"/>
    </source>
</evidence>
<protein>
    <submittedName>
        <fullName evidence="1">Uncharacterized protein</fullName>
    </submittedName>
</protein>
<accession>A0A1H4NZ94</accession>
<dbReference type="Proteomes" id="UP000198992">
    <property type="component" value="Unassembled WGS sequence"/>
</dbReference>
<reference evidence="1 2" key="1">
    <citation type="submission" date="2016-10" db="EMBL/GenBank/DDBJ databases">
        <authorList>
            <person name="de Groot N.N."/>
        </authorList>
    </citation>
    <scope>NUCLEOTIDE SEQUENCE [LARGE SCALE GENOMIC DNA]</scope>
    <source>
        <strain evidence="1 2">MT12</strain>
    </source>
</reference>
<evidence type="ECO:0000313" key="1">
    <source>
        <dbReference type="EMBL" id="SEC00520.1"/>
    </source>
</evidence>
<name>A0A1H4NZ94_9BRAD</name>
<sequence>MSDSAAEMARLMKVVEAMVREMDRQGVAEALADLGFDPMELARVVVRAADGDVIPFRRP</sequence>
<dbReference type="RefSeq" id="WP_143046600.1">
    <property type="nucleotide sequence ID" value="NZ_FNTH01000001.1"/>
</dbReference>
<dbReference type="OrthoDB" id="8254547at2"/>
<gene>
    <name evidence="1" type="ORF">SAMN05444164_0776</name>
</gene>